<feature type="active site" description="Nucleophile" evidence="8">
    <location>
        <position position="275"/>
    </location>
</feature>
<dbReference type="GO" id="GO:0006541">
    <property type="term" value="P:glutamine metabolic process"/>
    <property type="evidence" value="ECO:0007669"/>
    <property type="project" value="InterPro"/>
</dbReference>
<comment type="pathway">
    <text evidence="1 8">Amino-acid biosynthesis; L-arginine biosynthesis; carbamoyl phosphate from bicarbonate: step 1/1.</text>
</comment>
<evidence type="ECO:0000256" key="1">
    <source>
        <dbReference type="ARBA" id="ARBA00005077"/>
    </source>
</evidence>
<organism evidence="10 11">
    <name type="scientific">Oceanispirochaeta crateris</name>
    <dbReference type="NCBI Taxonomy" id="2518645"/>
    <lineage>
        <taxon>Bacteria</taxon>
        <taxon>Pseudomonadati</taxon>
        <taxon>Spirochaetota</taxon>
        <taxon>Spirochaetia</taxon>
        <taxon>Spirochaetales</taxon>
        <taxon>Spirochaetaceae</taxon>
        <taxon>Oceanispirochaeta</taxon>
    </lineage>
</organism>
<dbReference type="EC" id="6.3.5.5" evidence="8"/>
<keyword evidence="11" id="KW-1185">Reference proteome</keyword>
<feature type="binding site" evidence="8">
    <location>
        <position position="317"/>
    </location>
    <ligand>
        <name>L-glutamine</name>
        <dbReference type="ChEBI" id="CHEBI:58359"/>
    </ligand>
</feature>
<gene>
    <name evidence="8 10" type="primary">carA</name>
    <name evidence="10" type="ORF">EXM22_07135</name>
</gene>
<dbReference type="GO" id="GO:0005524">
    <property type="term" value="F:ATP binding"/>
    <property type="evidence" value="ECO:0007669"/>
    <property type="project" value="UniProtKB-UniRule"/>
</dbReference>
<dbReference type="SUPFAM" id="SSF52021">
    <property type="entry name" value="Carbamoyl phosphate synthetase, small subunit N-terminal domain"/>
    <property type="match status" value="1"/>
</dbReference>
<dbReference type="InterPro" id="IPR029062">
    <property type="entry name" value="Class_I_gatase-like"/>
</dbReference>
<evidence type="ECO:0000256" key="5">
    <source>
        <dbReference type="ARBA" id="ARBA00022840"/>
    </source>
</evidence>
<evidence type="ECO:0000313" key="11">
    <source>
        <dbReference type="Proteomes" id="UP000324209"/>
    </source>
</evidence>
<evidence type="ECO:0000256" key="6">
    <source>
        <dbReference type="ARBA" id="ARBA00022962"/>
    </source>
</evidence>
<reference evidence="10 11" key="1">
    <citation type="submission" date="2019-02" db="EMBL/GenBank/DDBJ databases">
        <title>Complete Genome Sequence and Methylome Analysis of free living Spirochaetas.</title>
        <authorList>
            <person name="Fomenkov A."/>
            <person name="Dubinina G."/>
            <person name="Leshcheva N."/>
            <person name="Mikheeva N."/>
            <person name="Grabovich M."/>
            <person name="Vincze T."/>
            <person name="Roberts R.J."/>
        </authorList>
    </citation>
    <scope>NUCLEOTIDE SEQUENCE [LARGE SCALE GENOMIC DNA]</scope>
    <source>
        <strain evidence="10 11">K2</strain>
    </source>
</reference>
<evidence type="ECO:0000256" key="4">
    <source>
        <dbReference type="ARBA" id="ARBA00022741"/>
    </source>
</evidence>
<keyword evidence="4 8" id="KW-0547">Nucleotide-binding</keyword>
<dbReference type="PRINTS" id="PR00096">
    <property type="entry name" value="GATASE"/>
</dbReference>
<dbReference type="InterPro" id="IPR050472">
    <property type="entry name" value="Anth_synth/Amidotransfase"/>
</dbReference>
<feature type="binding site" evidence="8">
    <location>
        <position position="250"/>
    </location>
    <ligand>
        <name>L-glutamine</name>
        <dbReference type="ChEBI" id="CHEBI:58359"/>
    </ligand>
</feature>
<dbReference type="PRINTS" id="PR00099">
    <property type="entry name" value="CPSGATASE"/>
</dbReference>
<feature type="region of interest" description="CPSase" evidence="8">
    <location>
        <begin position="1"/>
        <end position="200"/>
    </location>
</feature>
<evidence type="ECO:0000256" key="3">
    <source>
        <dbReference type="ARBA" id="ARBA00022598"/>
    </source>
</evidence>
<dbReference type="GO" id="GO:0004088">
    <property type="term" value="F:carbamoyl-phosphate synthase (glutamine-hydrolyzing) activity"/>
    <property type="evidence" value="ECO:0007669"/>
    <property type="project" value="UniProtKB-UniRule"/>
</dbReference>
<dbReference type="Pfam" id="PF00117">
    <property type="entry name" value="GATase"/>
    <property type="match status" value="1"/>
</dbReference>
<dbReference type="RefSeq" id="WP_149485852.1">
    <property type="nucleotide sequence ID" value="NZ_CP036150.1"/>
</dbReference>
<comment type="function">
    <text evidence="8">Small subunit of the glutamine-dependent carbamoyl phosphate synthetase (CPSase). CPSase catalyzes the formation of carbamoyl phosphate from the ammonia moiety of glutamine, carbonate, and phosphate donated by ATP, constituting the first step of 2 biosynthetic pathways, one leading to arginine and/or urea and the other to pyrimidine nucleotides. The small subunit (glutamine amidotransferase) binds and cleaves glutamine to supply the large subunit with the substrate ammonia.</text>
</comment>
<keyword evidence="3 8" id="KW-0436">Ligase</keyword>
<dbReference type="NCBIfam" id="TIGR01368">
    <property type="entry name" value="CPSaseIIsmall"/>
    <property type="match status" value="1"/>
</dbReference>
<dbReference type="Proteomes" id="UP000324209">
    <property type="component" value="Chromosome"/>
</dbReference>
<feature type="binding site" evidence="8">
    <location>
        <position position="248"/>
    </location>
    <ligand>
        <name>L-glutamine</name>
        <dbReference type="ChEBI" id="CHEBI:58359"/>
    </ligand>
</feature>
<evidence type="ECO:0000313" key="10">
    <source>
        <dbReference type="EMBL" id="QEN07772.1"/>
    </source>
</evidence>
<evidence type="ECO:0000259" key="9">
    <source>
        <dbReference type="SMART" id="SM01097"/>
    </source>
</evidence>
<dbReference type="NCBIfam" id="NF009475">
    <property type="entry name" value="PRK12838.1"/>
    <property type="match status" value="1"/>
</dbReference>
<dbReference type="GO" id="GO:0004359">
    <property type="term" value="F:glutaminase activity"/>
    <property type="evidence" value="ECO:0007669"/>
    <property type="project" value="RHEA"/>
</dbReference>
<dbReference type="GO" id="GO:0044205">
    <property type="term" value="P:'de novo' UMP biosynthetic process"/>
    <property type="evidence" value="ECO:0007669"/>
    <property type="project" value="UniProtKB-UniRule"/>
</dbReference>
<evidence type="ECO:0000256" key="2">
    <source>
        <dbReference type="ARBA" id="ARBA00007800"/>
    </source>
</evidence>
<dbReference type="PRINTS" id="PR00097">
    <property type="entry name" value="ANTSNTHASEII"/>
</dbReference>
<evidence type="ECO:0000256" key="7">
    <source>
        <dbReference type="ARBA" id="ARBA00048816"/>
    </source>
</evidence>
<dbReference type="UniPathway" id="UPA00068">
    <property type="reaction ID" value="UER00171"/>
</dbReference>
<feature type="binding site" evidence="8">
    <location>
        <position position="58"/>
    </location>
    <ligand>
        <name>L-glutamine</name>
        <dbReference type="ChEBI" id="CHEBI:58359"/>
    </ligand>
</feature>
<keyword evidence="8" id="KW-0055">Arginine biosynthesis</keyword>
<dbReference type="UniPathway" id="UPA00070">
    <property type="reaction ID" value="UER00115"/>
</dbReference>
<dbReference type="Gene3D" id="3.40.50.880">
    <property type="match status" value="1"/>
</dbReference>
<comment type="pathway">
    <text evidence="8">Pyrimidine metabolism; UMP biosynthesis via de novo pathway; (S)-dihydroorotate from bicarbonate: step 1/3.</text>
</comment>
<comment type="subunit">
    <text evidence="8">Composed of two chains; the small (or glutamine) chain promotes the hydrolysis of glutamine to ammonia, which is used by the large (or ammonia) chain to synthesize carbamoyl phosphate. Tetramer of heterodimers (alpha,beta)4.</text>
</comment>
<keyword evidence="8" id="KW-0665">Pyrimidine biosynthesis</keyword>
<keyword evidence="8" id="KW-0028">Amino-acid biosynthesis</keyword>
<dbReference type="InterPro" id="IPR006274">
    <property type="entry name" value="CarbamoylP_synth_ssu"/>
</dbReference>
<sequence length="391" mass="42499">MQEKAYLVLENGSVFPGRCFGVEAPGVSTLAVGSDIPFGELVFNTGMSGYHEILTDPSYTGQIVTMTYPHIGNYGCDDHWSENGPEPSSRKDVKVSALVVREVYDGPLPHGRISLDLYLKNNNICGITGIDTRKLTIMLRDNGSCNAVVVRPSDTGSGWTDSDHKACLEYLKSLPSMEGQNLIADVGVDEVVHFPGSGTHIALLDCGIKANILRELESRSCRISLLPSGATIQDIEKVNPDGVFLSNGPGDPAVLEHQTSLVQNLLGKYPVVGICLGHQIIGQAIGSQTYKMKFGHHGCNHPVRDEKTGRVFVTSQNHGFAVNEKTLPKDVTVRFRNANDGSIEGLEWKEKKLLCVQFHPEASPGPVDSSWIFDAFLDVINNTASPEEKVK</sequence>
<feature type="binding site" evidence="8">
    <location>
        <position position="320"/>
    </location>
    <ligand>
        <name>L-glutamine</name>
        <dbReference type="ChEBI" id="CHEBI:58359"/>
    </ligand>
</feature>
<feature type="binding site" evidence="8">
    <location>
        <position position="276"/>
    </location>
    <ligand>
        <name>L-glutamine</name>
        <dbReference type="ChEBI" id="CHEBI:58359"/>
    </ligand>
</feature>
<feature type="binding site" evidence="8">
    <location>
        <position position="319"/>
    </location>
    <ligand>
        <name>L-glutamine</name>
        <dbReference type="ChEBI" id="CHEBI:58359"/>
    </ligand>
</feature>
<dbReference type="CDD" id="cd01744">
    <property type="entry name" value="GATase1_CPSase"/>
    <property type="match status" value="1"/>
</dbReference>
<dbReference type="InterPro" id="IPR036480">
    <property type="entry name" value="CarbP_synth_ssu_N_sf"/>
</dbReference>
<dbReference type="PROSITE" id="PS51273">
    <property type="entry name" value="GATASE_TYPE_1"/>
    <property type="match status" value="1"/>
</dbReference>
<feature type="active site" evidence="8">
    <location>
        <position position="361"/>
    </location>
</feature>
<dbReference type="Pfam" id="PF00988">
    <property type="entry name" value="CPSase_sm_chain"/>
    <property type="match status" value="1"/>
</dbReference>
<evidence type="ECO:0000256" key="8">
    <source>
        <dbReference type="HAMAP-Rule" id="MF_01209"/>
    </source>
</evidence>
<comment type="catalytic activity">
    <reaction evidence="8">
        <text>L-glutamine + H2O = L-glutamate + NH4(+)</text>
        <dbReference type="Rhea" id="RHEA:15889"/>
        <dbReference type="ChEBI" id="CHEBI:15377"/>
        <dbReference type="ChEBI" id="CHEBI:28938"/>
        <dbReference type="ChEBI" id="CHEBI:29985"/>
        <dbReference type="ChEBI" id="CHEBI:58359"/>
    </reaction>
</comment>
<name>A0A5C1QNM1_9SPIO</name>
<dbReference type="InterPro" id="IPR002474">
    <property type="entry name" value="CarbamoylP_synth_ssu_N"/>
</dbReference>
<dbReference type="AlphaFoldDB" id="A0A5C1QNM1"/>
<comment type="catalytic activity">
    <reaction evidence="7 8">
        <text>hydrogencarbonate + L-glutamine + 2 ATP + H2O = carbamoyl phosphate + L-glutamate + 2 ADP + phosphate + 2 H(+)</text>
        <dbReference type="Rhea" id="RHEA:18633"/>
        <dbReference type="ChEBI" id="CHEBI:15377"/>
        <dbReference type="ChEBI" id="CHEBI:15378"/>
        <dbReference type="ChEBI" id="CHEBI:17544"/>
        <dbReference type="ChEBI" id="CHEBI:29985"/>
        <dbReference type="ChEBI" id="CHEBI:30616"/>
        <dbReference type="ChEBI" id="CHEBI:43474"/>
        <dbReference type="ChEBI" id="CHEBI:58228"/>
        <dbReference type="ChEBI" id="CHEBI:58359"/>
        <dbReference type="ChEBI" id="CHEBI:456216"/>
        <dbReference type="EC" id="6.3.5.5"/>
    </reaction>
</comment>
<dbReference type="SMART" id="SM01097">
    <property type="entry name" value="CPSase_sm_chain"/>
    <property type="match status" value="1"/>
</dbReference>
<keyword evidence="5 8" id="KW-0067">ATP-binding</keyword>
<dbReference type="Gene3D" id="3.50.30.20">
    <property type="entry name" value="Carbamoyl-phosphate synthase small subunit, N-terminal domain"/>
    <property type="match status" value="1"/>
</dbReference>
<feature type="binding site" evidence="8">
    <location>
        <position position="279"/>
    </location>
    <ligand>
        <name>L-glutamine</name>
        <dbReference type="ChEBI" id="CHEBI:58359"/>
    </ligand>
</feature>
<accession>A0A5C1QNM1</accession>
<protein>
    <recommendedName>
        <fullName evidence="8">Carbamoyl phosphate synthase small chain</fullName>
        <ecNumber evidence="8">6.3.5.5</ecNumber>
    </recommendedName>
    <alternativeName>
        <fullName evidence="8">Carbamoyl phosphate synthetase glutamine chain</fullName>
    </alternativeName>
</protein>
<dbReference type="PANTHER" id="PTHR43418:SF7">
    <property type="entry name" value="CARBAMOYL-PHOSPHATE SYNTHASE SMALL CHAIN"/>
    <property type="match status" value="1"/>
</dbReference>
<dbReference type="PANTHER" id="PTHR43418">
    <property type="entry name" value="MULTIFUNCTIONAL TRYPTOPHAN BIOSYNTHESIS PROTEIN-RELATED"/>
    <property type="match status" value="1"/>
</dbReference>
<dbReference type="GO" id="GO:0006526">
    <property type="term" value="P:L-arginine biosynthetic process"/>
    <property type="evidence" value="ECO:0007669"/>
    <property type="project" value="UniProtKB-UniRule"/>
</dbReference>
<feature type="active site" evidence="8">
    <location>
        <position position="359"/>
    </location>
</feature>
<dbReference type="KEGG" id="ock:EXM22_07135"/>
<dbReference type="SUPFAM" id="SSF52317">
    <property type="entry name" value="Class I glutamine amidotransferase-like"/>
    <property type="match status" value="1"/>
</dbReference>
<dbReference type="InterPro" id="IPR035686">
    <property type="entry name" value="CPSase_GATase1"/>
</dbReference>
<keyword evidence="6 8" id="KW-0315">Glutamine amidotransferase</keyword>
<comment type="similarity">
    <text evidence="2 8">Belongs to the CarA family.</text>
</comment>
<dbReference type="InterPro" id="IPR017926">
    <property type="entry name" value="GATASE"/>
</dbReference>
<dbReference type="OrthoDB" id="9804328at2"/>
<proteinExistence type="inferred from homology"/>
<dbReference type="EMBL" id="CP036150">
    <property type="protein sequence ID" value="QEN07772.1"/>
    <property type="molecule type" value="Genomic_DNA"/>
</dbReference>
<feature type="domain" description="Carbamoyl-phosphate synthase small subunit N-terminal" evidence="9">
    <location>
        <begin position="3"/>
        <end position="150"/>
    </location>
</feature>
<dbReference type="GO" id="GO:0006207">
    <property type="term" value="P:'de novo' pyrimidine nucleobase biosynthetic process"/>
    <property type="evidence" value="ECO:0007669"/>
    <property type="project" value="InterPro"/>
</dbReference>
<dbReference type="HAMAP" id="MF_01209">
    <property type="entry name" value="CPSase_S_chain"/>
    <property type="match status" value="1"/>
</dbReference>